<evidence type="ECO:0000313" key="1">
    <source>
        <dbReference type="EMBL" id="MBG8554108.1"/>
    </source>
</evidence>
<evidence type="ECO:0000313" key="2">
    <source>
        <dbReference type="Proteomes" id="UP000601099"/>
    </source>
</evidence>
<organism evidence="1 2">
    <name type="scientific">Hymenobacter guriensis</name>
    <dbReference type="NCBI Taxonomy" id="2793065"/>
    <lineage>
        <taxon>Bacteria</taxon>
        <taxon>Pseudomonadati</taxon>
        <taxon>Bacteroidota</taxon>
        <taxon>Cytophagia</taxon>
        <taxon>Cytophagales</taxon>
        <taxon>Hymenobacteraceae</taxon>
        <taxon>Hymenobacter</taxon>
    </lineage>
</organism>
<comment type="caution">
    <text evidence="1">The sequence shown here is derived from an EMBL/GenBank/DDBJ whole genome shotgun (WGS) entry which is preliminary data.</text>
</comment>
<keyword evidence="2" id="KW-1185">Reference proteome</keyword>
<sequence>MSYQLTEAELREGRVVACSVVPCVRLFDTDELTVIWAELVEEHGPWPYRLGLEILAIDAYQLPACVNSPG</sequence>
<accession>A0ABS0L1W5</accession>
<dbReference type="Proteomes" id="UP000601099">
    <property type="component" value="Unassembled WGS sequence"/>
</dbReference>
<name>A0ABS0L1W5_9BACT</name>
<reference evidence="1 2" key="1">
    <citation type="submission" date="2020-11" db="EMBL/GenBank/DDBJ databases">
        <title>Hymenobacter sp.</title>
        <authorList>
            <person name="Kim M.K."/>
        </authorList>
    </citation>
    <scope>NUCLEOTIDE SEQUENCE [LARGE SCALE GENOMIC DNA]</scope>
    <source>
        <strain evidence="1 2">BT594</strain>
    </source>
</reference>
<proteinExistence type="predicted"/>
<dbReference type="EMBL" id="JADWYK010000005">
    <property type="protein sequence ID" value="MBG8554108.1"/>
    <property type="molecule type" value="Genomic_DNA"/>
</dbReference>
<gene>
    <name evidence="1" type="ORF">I5L79_11160</name>
</gene>
<protein>
    <submittedName>
        <fullName evidence="1">Uncharacterized protein</fullName>
    </submittedName>
</protein>